<comment type="caution">
    <text evidence="2">The sequence shown here is derived from an EMBL/GenBank/DDBJ whole genome shotgun (WGS) entry which is preliminary data.</text>
</comment>
<keyword evidence="1" id="KW-0472">Membrane</keyword>
<dbReference type="EMBL" id="OPYN01000083">
    <property type="protein sequence ID" value="SPO60355.1"/>
    <property type="molecule type" value="Genomic_DNA"/>
</dbReference>
<evidence type="ECO:0000256" key="1">
    <source>
        <dbReference type="SAM" id="Phobius"/>
    </source>
</evidence>
<sequence length="55" mass="6369">MPSPTERSLGLFAFLAGGGFVAPYVTLLYRDALFPRHKQAYHDFIVRVLIKFRRE</sequence>
<proteinExistence type="predicted"/>
<accession>A0AAQ1SSX7</accession>
<keyword evidence="3" id="KW-1185">Reference proteome</keyword>
<reference evidence="2 3" key="1">
    <citation type="submission" date="2018-02" db="EMBL/GenBank/DDBJ databases">
        <authorList>
            <person name="Dubost A."/>
        </authorList>
    </citation>
    <scope>NUCLEOTIDE SEQUENCE [LARGE SCALE GENOMIC DNA]</scope>
    <source>
        <strain evidence="3">JV551A3</strain>
    </source>
</reference>
<organism evidence="2 3">
    <name type="scientific">Pseudomonas inefficax</name>
    <dbReference type="NCBI Taxonomy" id="2078786"/>
    <lineage>
        <taxon>Bacteria</taxon>
        <taxon>Pseudomonadati</taxon>
        <taxon>Pseudomonadota</taxon>
        <taxon>Gammaproteobacteria</taxon>
        <taxon>Pseudomonadales</taxon>
        <taxon>Pseudomonadaceae</taxon>
        <taxon>Pseudomonas</taxon>
    </lineage>
</organism>
<name>A0AAQ1SSX7_9PSED</name>
<dbReference type="AlphaFoldDB" id="A0AAQ1SSX7"/>
<feature type="transmembrane region" description="Helical" evidence="1">
    <location>
        <begin position="12"/>
        <end position="29"/>
    </location>
</feature>
<evidence type="ECO:0000313" key="2">
    <source>
        <dbReference type="EMBL" id="SPO60355.1"/>
    </source>
</evidence>
<dbReference type="Proteomes" id="UP000294335">
    <property type="component" value="Unassembled WGS sequence"/>
</dbReference>
<keyword evidence="1" id="KW-0812">Transmembrane</keyword>
<keyword evidence="1" id="KW-1133">Transmembrane helix</keyword>
<evidence type="ECO:0000313" key="3">
    <source>
        <dbReference type="Proteomes" id="UP000294335"/>
    </source>
</evidence>
<gene>
    <name evidence="2" type="ORF">JV551A3_V1_830052</name>
</gene>
<protein>
    <submittedName>
        <fullName evidence="2">Uncharacterized protein</fullName>
    </submittedName>
</protein>